<dbReference type="OrthoDB" id="5207393at2"/>
<organism evidence="2 3">
    <name type="scientific">Paractinoplanes atraurantiacus</name>
    <dbReference type="NCBI Taxonomy" id="1036182"/>
    <lineage>
        <taxon>Bacteria</taxon>
        <taxon>Bacillati</taxon>
        <taxon>Actinomycetota</taxon>
        <taxon>Actinomycetes</taxon>
        <taxon>Micromonosporales</taxon>
        <taxon>Micromonosporaceae</taxon>
        <taxon>Paractinoplanes</taxon>
    </lineage>
</organism>
<evidence type="ECO:0000313" key="3">
    <source>
        <dbReference type="Proteomes" id="UP000219612"/>
    </source>
</evidence>
<keyword evidence="3" id="KW-1185">Reference proteome</keyword>
<name>A0A285K2B7_9ACTN</name>
<keyword evidence="1" id="KW-0812">Transmembrane</keyword>
<reference evidence="2 3" key="1">
    <citation type="submission" date="2017-09" db="EMBL/GenBank/DDBJ databases">
        <authorList>
            <person name="Ehlers B."/>
            <person name="Leendertz F.H."/>
        </authorList>
    </citation>
    <scope>NUCLEOTIDE SEQUENCE [LARGE SCALE GENOMIC DNA]</scope>
    <source>
        <strain evidence="2 3">CGMCC 4.6857</strain>
    </source>
</reference>
<accession>A0A285K2B7</accession>
<proteinExistence type="predicted"/>
<keyword evidence="1" id="KW-1133">Transmembrane helix</keyword>
<dbReference type="Proteomes" id="UP000219612">
    <property type="component" value="Unassembled WGS sequence"/>
</dbReference>
<sequence>MYQSMLPKTGAGFAVGGLALSVMNLVWLGIAVAVIGGLLITLSKFAPRIAVEPIPVGVRGSRFRLTVNGEPLRRRRPQHRR</sequence>
<evidence type="ECO:0000313" key="2">
    <source>
        <dbReference type="EMBL" id="SNY66157.1"/>
    </source>
</evidence>
<protein>
    <submittedName>
        <fullName evidence="2">Uncharacterized protein</fullName>
    </submittedName>
</protein>
<gene>
    <name evidence="2" type="ORF">SAMN05421748_129107</name>
</gene>
<dbReference type="AlphaFoldDB" id="A0A285K2B7"/>
<dbReference type="EMBL" id="OBDY01000029">
    <property type="protein sequence ID" value="SNY66157.1"/>
    <property type="molecule type" value="Genomic_DNA"/>
</dbReference>
<dbReference type="RefSeq" id="WP_143235304.1">
    <property type="nucleotide sequence ID" value="NZ_OBDY01000029.1"/>
</dbReference>
<keyword evidence="1" id="KW-0472">Membrane</keyword>
<feature type="transmembrane region" description="Helical" evidence="1">
    <location>
        <begin position="12"/>
        <end position="40"/>
    </location>
</feature>
<evidence type="ECO:0000256" key="1">
    <source>
        <dbReference type="SAM" id="Phobius"/>
    </source>
</evidence>